<keyword evidence="2" id="KW-1185">Reference proteome</keyword>
<dbReference type="RefSeq" id="WP_238252905.1">
    <property type="nucleotide sequence ID" value="NZ_BPQX01000063.1"/>
</dbReference>
<comment type="caution">
    <text evidence="1">The sequence shown here is derived from an EMBL/GenBank/DDBJ whole genome shotgun (WGS) entry which is preliminary data.</text>
</comment>
<sequence>MRGETTPAGGEVPQGDVDAILDDFQAASDGEGAAEVLPPLCRALAVILEGYPHATQLSPEARHAFGAALFRAEAAAKAVLQPHYFDERGRHGFVAAFGLLNRWAEAPGSNARAVACPEEPKVVLILRIVVNDLDTFCAAEALARLGLAIRPEDILLTGGLSRPRATPAARMN</sequence>
<reference evidence="1 2" key="1">
    <citation type="submission" date="2023-07" db="EMBL/GenBank/DDBJ databases">
        <title>Genomic Encyclopedia of Type Strains, Phase IV (KMG-IV): sequencing the most valuable type-strain genomes for metagenomic binning, comparative biology and taxonomic classification.</title>
        <authorList>
            <person name="Goeker M."/>
        </authorList>
    </citation>
    <scope>NUCLEOTIDE SEQUENCE [LARGE SCALE GENOMIC DNA]</scope>
    <source>
        <strain evidence="1 2">DSM 19562</strain>
    </source>
</reference>
<gene>
    <name evidence="1" type="ORF">QO016_004072</name>
</gene>
<accession>A0ABU0HQF5</accession>
<dbReference type="EMBL" id="JAUSVV010000013">
    <property type="protein sequence ID" value="MDQ0444559.1"/>
    <property type="molecule type" value="Genomic_DNA"/>
</dbReference>
<proteinExistence type="predicted"/>
<evidence type="ECO:0000313" key="1">
    <source>
        <dbReference type="EMBL" id="MDQ0444559.1"/>
    </source>
</evidence>
<organism evidence="1 2">
    <name type="scientific">Methylobacterium persicinum</name>
    <dbReference type="NCBI Taxonomy" id="374426"/>
    <lineage>
        <taxon>Bacteria</taxon>
        <taxon>Pseudomonadati</taxon>
        <taxon>Pseudomonadota</taxon>
        <taxon>Alphaproteobacteria</taxon>
        <taxon>Hyphomicrobiales</taxon>
        <taxon>Methylobacteriaceae</taxon>
        <taxon>Methylobacterium</taxon>
    </lineage>
</organism>
<evidence type="ECO:0000313" key="2">
    <source>
        <dbReference type="Proteomes" id="UP001236369"/>
    </source>
</evidence>
<name>A0ABU0HQF5_9HYPH</name>
<protein>
    <submittedName>
        <fullName evidence="1">Uncharacterized protein</fullName>
    </submittedName>
</protein>
<dbReference type="Proteomes" id="UP001236369">
    <property type="component" value="Unassembled WGS sequence"/>
</dbReference>